<reference evidence="1" key="1">
    <citation type="journal article" date="2014" name="Front. Microbiol.">
        <title>High frequency of phylogenetically diverse reductive dehalogenase-homologous genes in deep subseafloor sedimentary metagenomes.</title>
        <authorList>
            <person name="Kawai M."/>
            <person name="Futagami T."/>
            <person name="Toyoda A."/>
            <person name="Takaki Y."/>
            <person name="Nishi S."/>
            <person name="Hori S."/>
            <person name="Arai W."/>
            <person name="Tsubouchi T."/>
            <person name="Morono Y."/>
            <person name="Uchiyama I."/>
            <person name="Ito T."/>
            <person name="Fujiyama A."/>
            <person name="Inagaki F."/>
            <person name="Takami H."/>
        </authorList>
    </citation>
    <scope>NUCLEOTIDE SEQUENCE</scope>
    <source>
        <strain evidence="1">Expedition CK06-06</strain>
    </source>
</reference>
<evidence type="ECO:0008006" key="2">
    <source>
        <dbReference type="Google" id="ProtNLM"/>
    </source>
</evidence>
<accession>X1KAR8</accession>
<proteinExistence type="predicted"/>
<evidence type="ECO:0000313" key="1">
    <source>
        <dbReference type="EMBL" id="GAH90730.1"/>
    </source>
</evidence>
<dbReference type="AlphaFoldDB" id="X1KAR8"/>
<name>X1KAR8_9ZZZZ</name>
<comment type="caution">
    <text evidence="1">The sequence shown here is derived from an EMBL/GenBank/DDBJ whole genome shotgun (WGS) entry which is preliminary data.</text>
</comment>
<feature type="non-terminal residue" evidence="1">
    <location>
        <position position="1"/>
    </location>
</feature>
<protein>
    <recommendedName>
        <fullName evidence="2">FlgD Ig-like domain-containing protein</fullName>
    </recommendedName>
</protein>
<sequence>RPEFALNEDTKIRIFDNTGKLVKDLFKIKGGGELKIYWDRKDNNGKEVPLGSYFISLQSRRTKLQKKIILIK</sequence>
<dbReference type="Gene3D" id="2.60.40.4070">
    <property type="match status" value="1"/>
</dbReference>
<dbReference type="EMBL" id="BARV01002283">
    <property type="protein sequence ID" value="GAH90730.1"/>
    <property type="molecule type" value="Genomic_DNA"/>
</dbReference>
<gene>
    <name evidence="1" type="ORF">S06H3_06004</name>
</gene>
<organism evidence="1">
    <name type="scientific">marine sediment metagenome</name>
    <dbReference type="NCBI Taxonomy" id="412755"/>
    <lineage>
        <taxon>unclassified sequences</taxon>
        <taxon>metagenomes</taxon>
        <taxon>ecological metagenomes</taxon>
    </lineage>
</organism>